<dbReference type="GO" id="GO:0043200">
    <property type="term" value="P:response to amino acid"/>
    <property type="evidence" value="ECO:0007669"/>
    <property type="project" value="TreeGrafter"/>
</dbReference>
<dbReference type="GO" id="GO:0043565">
    <property type="term" value="F:sequence-specific DNA binding"/>
    <property type="evidence" value="ECO:0007669"/>
    <property type="project" value="InterPro"/>
</dbReference>
<dbReference type="GO" id="GO:0005829">
    <property type="term" value="C:cytosol"/>
    <property type="evidence" value="ECO:0007669"/>
    <property type="project" value="TreeGrafter"/>
</dbReference>
<evidence type="ECO:0000313" key="6">
    <source>
        <dbReference type="Proteomes" id="UP000240717"/>
    </source>
</evidence>
<keyword evidence="2" id="KW-0238">DNA-binding</keyword>
<dbReference type="InterPro" id="IPR036388">
    <property type="entry name" value="WH-like_DNA-bd_sf"/>
</dbReference>
<dbReference type="Pfam" id="PF13412">
    <property type="entry name" value="HTH_24"/>
    <property type="match status" value="1"/>
</dbReference>
<dbReference type="Gene3D" id="3.30.70.920">
    <property type="match status" value="1"/>
</dbReference>
<proteinExistence type="predicted"/>
<keyword evidence="3" id="KW-0804">Transcription</keyword>
<dbReference type="RefSeq" id="WP_002452389.1">
    <property type="nucleotide sequence ID" value="NZ_CP054017.1"/>
</dbReference>
<dbReference type="InterPro" id="IPR011008">
    <property type="entry name" value="Dimeric_a/b-barrel"/>
</dbReference>
<dbReference type="EMBL" id="PZEV01000004">
    <property type="protein sequence ID" value="PTI52279.1"/>
    <property type="molecule type" value="Genomic_DNA"/>
</dbReference>
<organism evidence="5 6">
    <name type="scientific">Staphylococcus warneri</name>
    <dbReference type="NCBI Taxonomy" id="1292"/>
    <lineage>
        <taxon>Bacteria</taxon>
        <taxon>Bacillati</taxon>
        <taxon>Bacillota</taxon>
        <taxon>Bacilli</taxon>
        <taxon>Bacillales</taxon>
        <taxon>Staphylococcaceae</taxon>
        <taxon>Staphylococcus</taxon>
    </lineage>
</organism>
<dbReference type="PANTHER" id="PTHR30154:SF53">
    <property type="entry name" value="HTH-TYPE TRANSCRIPTIONAL REGULATOR LRPC"/>
    <property type="match status" value="1"/>
</dbReference>
<evidence type="ECO:0000256" key="2">
    <source>
        <dbReference type="ARBA" id="ARBA00023125"/>
    </source>
</evidence>
<feature type="domain" description="HTH asnC-type" evidence="4">
    <location>
        <begin position="1"/>
        <end position="62"/>
    </location>
</feature>
<dbReference type="SMART" id="SM00344">
    <property type="entry name" value="HTH_ASNC"/>
    <property type="match status" value="1"/>
</dbReference>
<gene>
    <name evidence="5" type="ORF">BU085_02115</name>
</gene>
<keyword evidence="1" id="KW-0805">Transcription regulation</keyword>
<protein>
    <submittedName>
        <fullName evidence="5">Lrp/AsnC family transcriptional regulator</fullName>
    </submittedName>
</protein>
<evidence type="ECO:0000256" key="1">
    <source>
        <dbReference type="ARBA" id="ARBA00023015"/>
    </source>
</evidence>
<dbReference type="InterPro" id="IPR036390">
    <property type="entry name" value="WH_DNA-bd_sf"/>
</dbReference>
<dbReference type="PROSITE" id="PS50956">
    <property type="entry name" value="HTH_ASNC_2"/>
    <property type="match status" value="1"/>
</dbReference>
<dbReference type="InterPro" id="IPR019888">
    <property type="entry name" value="Tscrpt_reg_AsnC-like"/>
</dbReference>
<sequence>MDFIDYKIIDLLSENSKLSLNKLSEIINLSIPSTRERILKLQDQGIITKYTVDIDFKKLGYEIEVIIELTIKNNLYSDFKTFISNQVFVDECFRVSGDSCFMFKARFKTMRDVESFIDTIQKYGHSKTHFIFSKTK</sequence>
<comment type="caution">
    <text evidence="5">The sequence shown here is derived from an EMBL/GenBank/DDBJ whole genome shotgun (WGS) entry which is preliminary data.</text>
</comment>
<evidence type="ECO:0000256" key="3">
    <source>
        <dbReference type="ARBA" id="ARBA00023163"/>
    </source>
</evidence>
<dbReference type="SUPFAM" id="SSF54909">
    <property type="entry name" value="Dimeric alpha+beta barrel"/>
    <property type="match status" value="1"/>
</dbReference>
<dbReference type="SUPFAM" id="SSF46785">
    <property type="entry name" value="Winged helix' DNA-binding domain"/>
    <property type="match status" value="1"/>
</dbReference>
<accession>A0A2T4Q336</accession>
<dbReference type="PANTHER" id="PTHR30154">
    <property type="entry name" value="LEUCINE-RESPONSIVE REGULATORY PROTEIN"/>
    <property type="match status" value="1"/>
</dbReference>
<dbReference type="AlphaFoldDB" id="A0A2T4Q336"/>
<dbReference type="InterPro" id="IPR019887">
    <property type="entry name" value="Tscrpt_reg_AsnC/Lrp_C"/>
</dbReference>
<dbReference type="Proteomes" id="UP000240717">
    <property type="component" value="Unassembled WGS sequence"/>
</dbReference>
<evidence type="ECO:0000313" key="5">
    <source>
        <dbReference type="EMBL" id="PTI52279.1"/>
    </source>
</evidence>
<reference evidence="5 6" key="1">
    <citation type="journal article" date="2016" name="Front. Microbiol.">
        <title>Comprehensive Phylogenetic Analysis of Bovine Non-aureus Staphylococci Species Based on Whole-Genome Sequencing.</title>
        <authorList>
            <person name="Naushad S."/>
            <person name="Barkema H.W."/>
            <person name="Luby C."/>
            <person name="Condas L.A."/>
            <person name="Nobrega D.B."/>
            <person name="Carson D.A."/>
            <person name="De Buck J."/>
        </authorList>
    </citation>
    <scope>NUCLEOTIDE SEQUENCE [LARGE SCALE GENOMIC DNA]</scope>
    <source>
        <strain evidence="5 6">SNUC 2993</strain>
    </source>
</reference>
<dbReference type="Gene3D" id="1.10.10.10">
    <property type="entry name" value="Winged helix-like DNA-binding domain superfamily/Winged helix DNA-binding domain"/>
    <property type="match status" value="1"/>
</dbReference>
<dbReference type="InterPro" id="IPR000485">
    <property type="entry name" value="AsnC-type_HTH_dom"/>
</dbReference>
<name>A0A2T4Q336_STAWA</name>
<dbReference type="Pfam" id="PF01037">
    <property type="entry name" value="AsnC_trans_reg"/>
    <property type="match status" value="1"/>
</dbReference>
<evidence type="ECO:0000259" key="4">
    <source>
        <dbReference type="PROSITE" id="PS50956"/>
    </source>
</evidence>
<dbReference type="PRINTS" id="PR00033">
    <property type="entry name" value="HTHASNC"/>
</dbReference>